<dbReference type="CDD" id="cd13152">
    <property type="entry name" value="KOW_GPKOW_A"/>
    <property type="match status" value="1"/>
</dbReference>
<dbReference type="EMBL" id="GIIL01005796">
    <property type="protein sequence ID" value="NOV49522.1"/>
    <property type="molecule type" value="Transcribed_RNA"/>
</dbReference>
<dbReference type="Pfam" id="PF12656">
    <property type="entry name" value="G-patch_2"/>
    <property type="match status" value="1"/>
</dbReference>
<feature type="compositionally biased region" description="Basic and acidic residues" evidence="3">
    <location>
        <begin position="314"/>
        <end position="363"/>
    </location>
</feature>
<dbReference type="AlphaFoldDB" id="A0A6M2DTQ5"/>
<organism evidence="5">
    <name type="scientific">Xenopsylla cheopis</name>
    <name type="common">Oriental rat flea</name>
    <name type="synonym">Pulex cheopis</name>
    <dbReference type="NCBI Taxonomy" id="163159"/>
    <lineage>
        <taxon>Eukaryota</taxon>
        <taxon>Metazoa</taxon>
        <taxon>Ecdysozoa</taxon>
        <taxon>Arthropoda</taxon>
        <taxon>Hexapoda</taxon>
        <taxon>Insecta</taxon>
        <taxon>Pterygota</taxon>
        <taxon>Neoptera</taxon>
        <taxon>Endopterygota</taxon>
        <taxon>Siphonaptera</taxon>
        <taxon>Pulicidae</taxon>
        <taxon>Xenopsyllinae</taxon>
        <taxon>Xenopsylla</taxon>
    </lineage>
</organism>
<dbReference type="InterPro" id="IPR045166">
    <property type="entry name" value="Spp2-like"/>
</dbReference>
<feature type="compositionally biased region" description="Basic residues" evidence="3">
    <location>
        <begin position="364"/>
        <end position="382"/>
    </location>
</feature>
<dbReference type="InterPro" id="IPR041993">
    <property type="entry name" value="GPKOW_KOW1"/>
</dbReference>
<dbReference type="InterPro" id="IPR000467">
    <property type="entry name" value="G_patch_dom"/>
</dbReference>
<sequence>MSGPKKISFGFSKIIKKQDLNTTKVKNENVELIACIESKTIKVVGNDLKLEKGPLVIPMKENKKPLSNLLRIIKEETGEISGDVPSIEEKVKNKVENVESQGDSLEAIAAKEIIKDLNKSETKEVKVFEVPLAKDIPLEGEKESTLDDYENIPIGDFGLAMLRGMGWQDGQGIGKSNSQIKVAIPELRPKGLGLGADRPAARNVNMNKDGKTKEETLMIKKGAFVKILMGKHADFYGQIEGLDDDAGRIFIKLALGGNKLSLNEFMVEPVTKSEYEKNAKVLNSKKYDEYKKQENRNTNDVKIESKNFVKQELAEKYNSKKDGNDRIKNYNSDEDRKYNNERNTSKEKNKYRSKHNSSDEDSKRRHHKKKKSKKSHKKHKSRSYSSDDSNDDRHSRKTIDKYAQSKHRRSRSPDRRTKDKNNRR</sequence>
<dbReference type="SMART" id="SM00443">
    <property type="entry name" value="G_patch"/>
    <property type="match status" value="1"/>
</dbReference>
<evidence type="ECO:0000256" key="1">
    <source>
        <dbReference type="ARBA" id="ARBA00004123"/>
    </source>
</evidence>
<reference evidence="5" key="1">
    <citation type="submission" date="2020-03" db="EMBL/GenBank/DDBJ databases">
        <title>Transcriptomic Profiling of the Digestive Tract of the Rat Flea, Xenopsylla cheopis, Following Blood Feeding and Infection with Yersinia pestis.</title>
        <authorList>
            <person name="Bland D.M."/>
            <person name="Martens C.A."/>
            <person name="Virtaneva K."/>
            <person name="Kanakabandi K."/>
            <person name="Long D."/>
            <person name="Rosenke R."/>
            <person name="Saturday G.A."/>
            <person name="Hoyt F.H."/>
            <person name="Bruno D.P."/>
            <person name="Ribeiro J.M.C."/>
            <person name="Hinnebusch J."/>
        </authorList>
    </citation>
    <scope>NUCLEOTIDE SEQUENCE</scope>
</reference>
<keyword evidence="2" id="KW-0539">Nucleus</keyword>
<evidence type="ECO:0000313" key="5">
    <source>
        <dbReference type="EMBL" id="NOV49522.1"/>
    </source>
</evidence>
<evidence type="ECO:0000259" key="4">
    <source>
        <dbReference type="PROSITE" id="PS50174"/>
    </source>
</evidence>
<dbReference type="GO" id="GO:0000398">
    <property type="term" value="P:mRNA splicing, via spliceosome"/>
    <property type="evidence" value="ECO:0007669"/>
    <property type="project" value="InterPro"/>
</dbReference>
<comment type="subcellular location">
    <subcellularLocation>
        <location evidence="1">Nucleus</location>
    </subcellularLocation>
</comment>
<name>A0A6M2DTQ5_XENCH</name>
<dbReference type="GO" id="GO:0005681">
    <property type="term" value="C:spliceosomal complex"/>
    <property type="evidence" value="ECO:0007669"/>
    <property type="project" value="TreeGrafter"/>
</dbReference>
<evidence type="ECO:0000256" key="3">
    <source>
        <dbReference type="SAM" id="MobiDB-lite"/>
    </source>
</evidence>
<dbReference type="InterPro" id="IPR026822">
    <property type="entry name" value="Spp2/MOS2_G-patch"/>
</dbReference>
<protein>
    <submittedName>
        <fullName evidence="5">Putative g-patch domain protein</fullName>
    </submittedName>
</protein>
<feature type="domain" description="G-patch" evidence="4">
    <location>
        <begin position="154"/>
        <end position="185"/>
    </location>
</feature>
<dbReference type="PANTHER" id="PTHR15818:SF2">
    <property type="entry name" value="G-PATCH DOMAIN AND KOW MOTIFS-CONTAINING PROTEIN"/>
    <property type="match status" value="1"/>
</dbReference>
<feature type="compositionally biased region" description="Basic and acidic residues" evidence="3">
    <location>
        <begin position="391"/>
        <end position="400"/>
    </location>
</feature>
<dbReference type="PANTHER" id="PTHR15818">
    <property type="entry name" value="G PATCH AND KOW-CONTAINING"/>
    <property type="match status" value="1"/>
</dbReference>
<proteinExistence type="predicted"/>
<evidence type="ECO:0000256" key="2">
    <source>
        <dbReference type="ARBA" id="ARBA00023242"/>
    </source>
</evidence>
<accession>A0A6M2DTQ5</accession>
<dbReference type="GO" id="GO:0003676">
    <property type="term" value="F:nucleic acid binding"/>
    <property type="evidence" value="ECO:0007669"/>
    <property type="project" value="InterPro"/>
</dbReference>
<dbReference type="PROSITE" id="PS50174">
    <property type="entry name" value="G_PATCH"/>
    <property type="match status" value="1"/>
</dbReference>
<feature type="region of interest" description="Disordered" evidence="3">
    <location>
        <begin position="314"/>
        <end position="424"/>
    </location>
</feature>
<feature type="compositionally biased region" description="Basic and acidic residues" evidence="3">
    <location>
        <begin position="411"/>
        <end position="424"/>
    </location>
</feature>